<keyword evidence="6" id="KW-0805">Transcription regulation</keyword>
<keyword evidence="5" id="KW-0677">Repeat</keyword>
<dbReference type="SMART" id="SM00320">
    <property type="entry name" value="WD40"/>
    <property type="match status" value="5"/>
</dbReference>
<dbReference type="PANTHER" id="PTHR10253">
    <property type="entry name" value="POLYCOMB PROTEIN"/>
    <property type="match status" value="1"/>
</dbReference>
<dbReference type="VEuPathDB" id="VectorBase:LDEU011254"/>
<keyword evidence="4 11" id="KW-0853">WD repeat</keyword>
<feature type="repeat" description="WD" evidence="11">
    <location>
        <begin position="161"/>
        <end position="202"/>
    </location>
</feature>
<keyword evidence="3" id="KW-0678">Repressor</keyword>
<name>A0A443RZW4_9ACAR</name>
<dbReference type="InterPro" id="IPR001680">
    <property type="entry name" value="WD40_rpt"/>
</dbReference>
<dbReference type="EMBL" id="NCKV01015501">
    <property type="protein sequence ID" value="RWS20786.1"/>
    <property type="molecule type" value="Genomic_DNA"/>
</dbReference>
<evidence type="ECO:0000313" key="12">
    <source>
        <dbReference type="EMBL" id="RWS20786.1"/>
    </source>
</evidence>
<proteinExistence type="inferred from homology"/>
<evidence type="ECO:0000256" key="2">
    <source>
        <dbReference type="ARBA" id="ARBA00008075"/>
    </source>
</evidence>
<evidence type="ECO:0000256" key="8">
    <source>
        <dbReference type="ARBA" id="ARBA00023242"/>
    </source>
</evidence>
<organism evidence="12 13">
    <name type="scientific">Leptotrombidium deliense</name>
    <dbReference type="NCBI Taxonomy" id="299467"/>
    <lineage>
        <taxon>Eukaryota</taxon>
        <taxon>Metazoa</taxon>
        <taxon>Ecdysozoa</taxon>
        <taxon>Arthropoda</taxon>
        <taxon>Chelicerata</taxon>
        <taxon>Arachnida</taxon>
        <taxon>Acari</taxon>
        <taxon>Acariformes</taxon>
        <taxon>Trombidiformes</taxon>
        <taxon>Prostigmata</taxon>
        <taxon>Anystina</taxon>
        <taxon>Parasitengona</taxon>
        <taxon>Trombiculoidea</taxon>
        <taxon>Trombiculidae</taxon>
        <taxon>Leptotrombidium</taxon>
    </lineage>
</organism>
<evidence type="ECO:0000313" key="13">
    <source>
        <dbReference type="Proteomes" id="UP000288716"/>
    </source>
</evidence>
<comment type="similarity">
    <text evidence="2">Belongs to the WD repeat ESC family.</text>
</comment>
<comment type="caution">
    <text evidence="12">The sequence shown here is derived from an EMBL/GenBank/DDBJ whole genome shotgun (WGS) entry which is preliminary data.</text>
</comment>
<dbReference type="PROSITE" id="PS00678">
    <property type="entry name" value="WD_REPEATS_1"/>
    <property type="match status" value="1"/>
</dbReference>
<comment type="subcellular location">
    <subcellularLocation>
        <location evidence="1">Nucleus</location>
    </subcellularLocation>
</comment>
<evidence type="ECO:0000256" key="1">
    <source>
        <dbReference type="ARBA" id="ARBA00004123"/>
    </source>
</evidence>
<evidence type="ECO:0000256" key="6">
    <source>
        <dbReference type="ARBA" id="ARBA00023015"/>
    </source>
</evidence>
<feature type="repeat" description="WD" evidence="11">
    <location>
        <begin position="115"/>
        <end position="157"/>
    </location>
</feature>
<evidence type="ECO:0000256" key="10">
    <source>
        <dbReference type="ARBA" id="ARBA00076259"/>
    </source>
</evidence>
<dbReference type="InterPro" id="IPR015943">
    <property type="entry name" value="WD40/YVTN_repeat-like_dom_sf"/>
</dbReference>
<gene>
    <name evidence="12" type="ORF">B4U80_03854</name>
</gene>
<keyword evidence="8" id="KW-0539">Nucleus</keyword>
<dbReference type="InterPro" id="IPR051243">
    <property type="entry name" value="PcG_WD-repeat"/>
</dbReference>
<dbReference type="Pfam" id="PF00400">
    <property type="entry name" value="WD40"/>
    <property type="match status" value="2"/>
</dbReference>
<dbReference type="AlphaFoldDB" id="A0A443RZW4"/>
<accession>A0A443RZW4</accession>
<dbReference type="InterPro" id="IPR036322">
    <property type="entry name" value="WD40_repeat_dom_sf"/>
</dbReference>
<dbReference type="GO" id="GO:0005634">
    <property type="term" value="C:nucleus"/>
    <property type="evidence" value="ECO:0007669"/>
    <property type="project" value="UniProtKB-SubCell"/>
</dbReference>
<evidence type="ECO:0000256" key="3">
    <source>
        <dbReference type="ARBA" id="ARBA00022491"/>
    </source>
</evidence>
<dbReference type="Proteomes" id="UP000288716">
    <property type="component" value="Unassembled WGS sequence"/>
</dbReference>
<dbReference type="SUPFAM" id="SSF50978">
    <property type="entry name" value="WD40 repeat-like"/>
    <property type="match status" value="1"/>
</dbReference>
<dbReference type="Gene3D" id="2.130.10.10">
    <property type="entry name" value="YVTN repeat-like/Quinoprotein amine dehydrogenase"/>
    <property type="match status" value="1"/>
</dbReference>
<evidence type="ECO:0000256" key="7">
    <source>
        <dbReference type="ARBA" id="ARBA00023163"/>
    </source>
</evidence>
<dbReference type="OrthoDB" id="7318948at2759"/>
<evidence type="ECO:0000256" key="9">
    <source>
        <dbReference type="ARBA" id="ARBA00072179"/>
    </source>
</evidence>
<keyword evidence="13" id="KW-1185">Reference proteome</keyword>
<evidence type="ECO:0000256" key="4">
    <source>
        <dbReference type="ARBA" id="ARBA00022574"/>
    </source>
</evidence>
<dbReference type="STRING" id="299467.A0A443RZW4"/>
<keyword evidence="7" id="KW-0804">Transcription</keyword>
<dbReference type="InterPro" id="IPR019775">
    <property type="entry name" value="WD40_repeat_CS"/>
</dbReference>
<reference evidence="12 13" key="1">
    <citation type="journal article" date="2018" name="Gigascience">
        <title>Genomes of trombidid mites reveal novel predicted allergens and laterally-transferred genes associated with secondary metabolism.</title>
        <authorList>
            <person name="Dong X."/>
            <person name="Chaisiri K."/>
            <person name="Xia D."/>
            <person name="Armstrong S.D."/>
            <person name="Fang Y."/>
            <person name="Donnelly M.J."/>
            <person name="Kadowaki T."/>
            <person name="McGarry J.W."/>
            <person name="Darby A.C."/>
            <person name="Makepeace B.L."/>
        </authorList>
    </citation>
    <scope>NUCLEOTIDE SEQUENCE [LARGE SCALE GENOMIC DNA]</scope>
    <source>
        <strain evidence="12">UoL-UT</strain>
    </source>
</reference>
<sequence length="376" mass="42949">MTKNKVCKLQYKYTTFFKESHNFPLFGIQINPYLQDDRRYVFATVGSNRISIYECLESGGLRLLQAYADPDTEENFYCCAWTVESSSKCPLLAAGGSRGIIRLISTEQVESIKHFKGHGSAINDLKIHPTDTELLLSASKDHSLKLWNIRTSVCIAVFGGVEGHRDEVLCADFHFDGQKIVSSGMDHSLKIWTMETENVQKAIRESHSFSNQSGVSFKTQKQHIPIFTTRDIHRNYVDCVQWYGNFVLSKSCENAIICWKPGKLEDSDDIELPKVQYNNDSQTTTLHRFEYKDSDIWFIRFAMDEDQKVMAVGNQSGKVYLWDLDVDDPTQAKSLILTHHKCASAIRQTALTQNGNILLFICDDSTVWRWDRVAVN</sequence>
<protein>
    <recommendedName>
        <fullName evidence="9">Polycomb protein esc</fullName>
    </recommendedName>
    <alternativeName>
        <fullName evidence="10">Protein extra sex combs</fullName>
    </alternativeName>
</protein>
<dbReference type="FunFam" id="2.130.10.10:FF:000056">
    <property type="entry name" value="Polycomb protein eed"/>
    <property type="match status" value="1"/>
</dbReference>
<dbReference type="PROSITE" id="PS50294">
    <property type="entry name" value="WD_REPEATS_REGION"/>
    <property type="match status" value="2"/>
</dbReference>
<evidence type="ECO:0000256" key="5">
    <source>
        <dbReference type="ARBA" id="ARBA00022737"/>
    </source>
</evidence>
<dbReference type="PROSITE" id="PS50082">
    <property type="entry name" value="WD_REPEATS_2"/>
    <property type="match status" value="2"/>
</dbReference>
<evidence type="ECO:0000256" key="11">
    <source>
        <dbReference type="PROSITE-ProRule" id="PRU00221"/>
    </source>
</evidence>